<accession>A0A2V1DJ64</accession>
<organism evidence="1 2">
    <name type="scientific">Periconia macrospinosa</name>
    <dbReference type="NCBI Taxonomy" id="97972"/>
    <lineage>
        <taxon>Eukaryota</taxon>
        <taxon>Fungi</taxon>
        <taxon>Dikarya</taxon>
        <taxon>Ascomycota</taxon>
        <taxon>Pezizomycotina</taxon>
        <taxon>Dothideomycetes</taxon>
        <taxon>Pleosporomycetidae</taxon>
        <taxon>Pleosporales</taxon>
        <taxon>Massarineae</taxon>
        <taxon>Periconiaceae</taxon>
        <taxon>Periconia</taxon>
    </lineage>
</organism>
<proteinExistence type="predicted"/>
<evidence type="ECO:0000313" key="1">
    <source>
        <dbReference type="EMBL" id="PVH97299.1"/>
    </source>
</evidence>
<reference evidence="1 2" key="1">
    <citation type="journal article" date="2018" name="Sci. Rep.">
        <title>Comparative genomics provides insights into the lifestyle and reveals functional heterogeneity of dark septate endophytic fungi.</title>
        <authorList>
            <person name="Knapp D.G."/>
            <person name="Nemeth J.B."/>
            <person name="Barry K."/>
            <person name="Hainaut M."/>
            <person name="Henrissat B."/>
            <person name="Johnson J."/>
            <person name="Kuo A."/>
            <person name="Lim J.H.P."/>
            <person name="Lipzen A."/>
            <person name="Nolan M."/>
            <person name="Ohm R.A."/>
            <person name="Tamas L."/>
            <person name="Grigoriev I.V."/>
            <person name="Spatafora J.W."/>
            <person name="Nagy L.G."/>
            <person name="Kovacs G.M."/>
        </authorList>
    </citation>
    <scope>NUCLEOTIDE SEQUENCE [LARGE SCALE GENOMIC DNA]</scope>
    <source>
        <strain evidence="1 2">DSE2036</strain>
    </source>
</reference>
<dbReference type="AlphaFoldDB" id="A0A2V1DJ64"/>
<sequence length="91" mass="10473">MYAVLCKTRIQNTPSPQNSRYAAIIYLAHPLTHSLTRTIPPTFTSKTQTTLVVHRTYTHTHKHTHIHTYPSIPSNIPLYQLSHLHINKPHS</sequence>
<evidence type="ECO:0000313" key="2">
    <source>
        <dbReference type="Proteomes" id="UP000244855"/>
    </source>
</evidence>
<name>A0A2V1DJ64_9PLEO</name>
<dbReference type="Proteomes" id="UP000244855">
    <property type="component" value="Unassembled WGS sequence"/>
</dbReference>
<keyword evidence="2" id="KW-1185">Reference proteome</keyword>
<protein>
    <submittedName>
        <fullName evidence="1">Uncharacterized protein</fullName>
    </submittedName>
</protein>
<dbReference type="EMBL" id="KZ805440">
    <property type="protein sequence ID" value="PVH97299.1"/>
    <property type="molecule type" value="Genomic_DNA"/>
</dbReference>
<gene>
    <name evidence="1" type="ORF">DM02DRAFT_88345</name>
</gene>